<dbReference type="AlphaFoldDB" id="A0A4Z1K1R0"/>
<evidence type="ECO:0000313" key="2">
    <source>
        <dbReference type="Proteomes" id="UP000297229"/>
    </source>
</evidence>
<evidence type="ECO:0000313" key="1">
    <source>
        <dbReference type="EMBL" id="TGO79496.1"/>
    </source>
</evidence>
<proteinExistence type="predicted"/>
<dbReference type="Proteomes" id="UP000297229">
    <property type="component" value="Unassembled WGS sequence"/>
</dbReference>
<sequence>MEIEAVLDQADPPPSLNTLPLEVRFKIFKELLINPVLGELESILRNYQVQAPYDPIKYHLHPSILRVCRQNYEEGCEILYSQPFFLCYNRQMLNMGHPQGVKNIFTPLLRYGDSYRQEGLDCKEIKAITQPAFKKVRQWRIIISSYTVSKEIRPEWEHNLFQHFCDLVFGVSIRELEVILWDLAVPEYGGKLMEPRQTFLPLTILRNVGNLTIREAALDEFPPPAPRKNSRFSQSNSKLLLAYPDESNLLDKKSYKKLKRLVEGNRPVERLSEMNRHLINFVLSFENFAPWKLDLRNMGEDVIAVAHSGNAPFRGREKCFDLNPYMTDPRNFLEEAFRKAAKASLSFDSMGFKSVRADIVKHLQPQYNRIVNASRVLVAAIEEDKKKMYRALDLKSPGGYDHKCEAARLVILIEKYAAAFERDQGERTEIAFRVERKEIKSFRLDHPREIMLRRLGRAFEHGRYDMFIDAFKDLLRDLQAQFSEIKQSWRDLFKSDTHGNTMCGTEYDSYSGSLDGIIGIIDLAV</sequence>
<evidence type="ECO:0008006" key="3">
    <source>
        <dbReference type="Google" id="ProtNLM"/>
    </source>
</evidence>
<protein>
    <recommendedName>
        <fullName evidence="3">F-box domain-containing protein</fullName>
    </recommendedName>
</protein>
<keyword evidence="2" id="KW-1185">Reference proteome</keyword>
<comment type="caution">
    <text evidence="1">The sequence shown here is derived from an EMBL/GenBank/DDBJ whole genome shotgun (WGS) entry which is preliminary data.</text>
</comment>
<organism evidence="1 2">
    <name type="scientific">Botrytis elliptica</name>
    <dbReference type="NCBI Taxonomy" id="278938"/>
    <lineage>
        <taxon>Eukaryota</taxon>
        <taxon>Fungi</taxon>
        <taxon>Dikarya</taxon>
        <taxon>Ascomycota</taxon>
        <taxon>Pezizomycotina</taxon>
        <taxon>Leotiomycetes</taxon>
        <taxon>Helotiales</taxon>
        <taxon>Sclerotiniaceae</taxon>
        <taxon>Botrytis</taxon>
    </lineage>
</organism>
<gene>
    <name evidence="1" type="ORF">BELL_0031g00310</name>
</gene>
<reference evidence="1 2" key="1">
    <citation type="submission" date="2017-12" db="EMBL/GenBank/DDBJ databases">
        <title>Comparative genomics of Botrytis spp.</title>
        <authorList>
            <person name="Valero-Jimenez C.A."/>
            <person name="Tapia P."/>
            <person name="Veloso J."/>
            <person name="Silva-Moreno E."/>
            <person name="Staats M."/>
            <person name="Valdes J.H."/>
            <person name="Van Kan J.A.L."/>
        </authorList>
    </citation>
    <scope>NUCLEOTIDE SEQUENCE [LARGE SCALE GENOMIC DNA]</scope>
    <source>
        <strain evidence="1 2">Be9601</strain>
    </source>
</reference>
<dbReference type="EMBL" id="PQXM01000031">
    <property type="protein sequence ID" value="TGO79496.1"/>
    <property type="molecule type" value="Genomic_DNA"/>
</dbReference>
<accession>A0A4Z1K1R0</accession>
<name>A0A4Z1K1R0_9HELO</name>